<name>A0A8S1XFH1_PAROT</name>
<dbReference type="EMBL" id="CAJJDP010000120">
    <property type="protein sequence ID" value="CAD8199658.1"/>
    <property type="molecule type" value="Genomic_DNA"/>
</dbReference>
<feature type="compositionally biased region" description="Polar residues" evidence="9">
    <location>
        <begin position="28"/>
        <end position="39"/>
    </location>
</feature>
<protein>
    <recommendedName>
        <fullName evidence="1">non-specific serine/threonine protein kinase</fullName>
        <ecNumber evidence="1">2.7.11.1</ecNumber>
    </recommendedName>
</protein>
<sequence>MGSGQSNQNQLNNQNHQSSQNNQEHVPEQQTLINSSVALRSQALKKRMISQDDDDDDEDDDEEEEQDSNEDSENEEQQFESKKKEEYVLGDKLVENKSMYSGYLLNRIQLLAIKKIALNNKENFKIIKYNLQQLANLRHQNIEPIISWNFENSNNKKNYYLNVYSNFESNGSLQSIISKYCKFSQELVLTIFQSILKALDYLHCQNKLHRNLKTSNVLVDQEGTILISDILIQSQYTLSNYSAPEAFAYADYSEASDIWSAGCIVYELITKRQPWQTDERVLSIQEIKRKYSQNQLFLNEKESIQKNLLLILQQIFSFNPQERPSASQLLKNSIFQENSQNKFKQIVKQSSSKEMQKKPQQQIMSLIQNFENNNNAKTPKPFQFVKMIKKEDDETQFHIKECVFSILSNTLKEFTVQNNSSQFSITKNNFQSLCSKQGKFGMNLIQQQLCQNKQSSRVQEAQNLLQFVSQMKTAINFQGSNLESQNSVSDKNFDLKSVQRHNLILQSEQSVKLENQQIKDSSQIQDQKDIKQITEQIQKVDLIDPQTETVNHQKKNILESEQIFFDGDFVFIL</sequence>
<feature type="region of interest" description="Disordered" evidence="9">
    <location>
        <begin position="1"/>
        <end position="84"/>
    </location>
</feature>
<proteinExistence type="predicted"/>
<keyword evidence="3" id="KW-0808">Transferase</keyword>
<evidence type="ECO:0000256" key="6">
    <source>
        <dbReference type="ARBA" id="ARBA00022840"/>
    </source>
</evidence>
<evidence type="ECO:0000256" key="8">
    <source>
        <dbReference type="ARBA" id="ARBA00048679"/>
    </source>
</evidence>
<evidence type="ECO:0000256" key="3">
    <source>
        <dbReference type="ARBA" id="ARBA00022679"/>
    </source>
</evidence>
<dbReference type="InterPro" id="IPR000719">
    <property type="entry name" value="Prot_kinase_dom"/>
</dbReference>
<evidence type="ECO:0000256" key="1">
    <source>
        <dbReference type="ARBA" id="ARBA00012513"/>
    </source>
</evidence>
<dbReference type="Pfam" id="PF00069">
    <property type="entry name" value="Pkinase"/>
    <property type="match status" value="1"/>
</dbReference>
<keyword evidence="5" id="KW-0418">Kinase</keyword>
<evidence type="ECO:0000256" key="5">
    <source>
        <dbReference type="ARBA" id="ARBA00022777"/>
    </source>
</evidence>
<evidence type="ECO:0000256" key="9">
    <source>
        <dbReference type="SAM" id="MobiDB-lite"/>
    </source>
</evidence>
<comment type="catalytic activity">
    <reaction evidence="7">
        <text>L-threonyl-[protein] + ATP = O-phospho-L-threonyl-[protein] + ADP + H(+)</text>
        <dbReference type="Rhea" id="RHEA:46608"/>
        <dbReference type="Rhea" id="RHEA-COMP:11060"/>
        <dbReference type="Rhea" id="RHEA-COMP:11605"/>
        <dbReference type="ChEBI" id="CHEBI:15378"/>
        <dbReference type="ChEBI" id="CHEBI:30013"/>
        <dbReference type="ChEBI" id="CHEBI:30616"/>
        <dbReference type="ChEBI" id="CHEBI:61977"/>
        <dbReference type="ChEBI" id="CHEBI:456216"/>
        <dbReference type="EC" id="2.7.11.1"/>
    </reaction>
</comment>
<dbReference type="EC" id="2.7.11.1" evidence="1"/>
<dbReference type="OMA" id="ENKSMYS"/>
<feature type="domain" description="Protein kinase" evidence="10">
    <location>
        <begin position="1"/>
        <end position="335"/>
    </location>
</feature>
<feature type="compositionally biased region" description="Low complexity" evidence="9">
    <location>
        <begin position="1"/>
        <end position="23"/>
    </location>
</feature>
<keyword evidence="6" id="KW-0067">ATP-binding</keyword>
<evidence type="ECO:0000259" key="10">
    <source>
        <dbReference type="PROSITE" id="PS50011"/>
    </source>
</evidence>
<gene>
    <name evidence="11" type="ORF">POCTA_138.1.T1200057</name>
</gene>
<feature type="compositionally biased region" description="Acidic residues" evidence="9">
    <location>
        <begin position="51"/>
        <end position="78"/>
    </location>
</feature>
<comment type="caution">
    <text evidence="11">The sequence shown here is derived from an EMBL/GenBank/DDBJ whole genome shotgun (WGS) entry which is preliminary data.</text>
</comment>
<evidence type="ECO:0000313" key="11">
    <source>
        <dbReference type="EMBL" id="CAD8199658.1"/>
    </source>
</evidence>
<comment type="catalytic activity">
    <reaction evidence="8">
        <text>L-seryl-[protein] + ATP = O-phospho-L-seryl-[protein] + ADP + H(+)</text>
        <dbReference type="Rhea" id="RHEA:17989"/>
        <dbReference type="Rhea" id="RHEA-COMP:9863"/>
        <dbReference type="Rhea" id="RHEA-COMP:11604"/>
        <dbReference type="ChEBI" id="CHEBI:15378"/>
        <dbReference type="ChEBI" id="CHEBI:29999"/>
        <dbReference type="ChEBI" id="CHEBI:30616"/>
        <dbReference type="ChEBI" id="CHEBI:83421"/>
        <dbReference type="ChEBI" id="CHEBI:456216"/>
        <dbReference type="EC" id="2.7.11.1"/>
    </reaction>
</comment>
<dbReference type="GO" id="GO:0004674">
    <property type="term" value="F:protein serine/threonine kinase activity"/>
    <property type="evidence" value="ECO:0007669"/>
    <property type="project" value="UniProtKB-KW"/>
</dbReference>
<keyword evidence="2" id="KW-0723">Serine/threonine-protein kinase</keyword>
<evidence type="ECO:0000256" key="7">
    <source>
        <dbReference type="ARBA" id="ARBA00047899"/>
    </source>
</evidence>
<dbReference type="PROSITE" id="PS50011">
    <property type="entry name" value="PROTEIN_KINASE_DOM"/>
    <property type="match status" value="1"/>
</dbReference>
<evidence type="ECO:0000256" key="2">
    <source>
        <dbReference type="ARBA" id="ARBA00022527"/>
    </source>
</evidence>
<dbReference type="Proteomes" id="UP000683925">
    <property type="component" value="Unassembled WGS sequence"/>
</dbReference>
<evidence type="ECO:0000313" key="12">
    <source>
        <dbReference type="Proteomes" id="UP000683925"/>
    </source>
</evidence>
<organism evidence="11 12">
    <name type="scientific">Paramecium octaurelia</name>
    <dbReference type="NCBI Taxonomy" id="43137"/>
    <lineage>
        <taxon>Eukaryota</taxon>
        <taxon>Sar</taxon>
        <taxon>Alveolata</taxon>
        <taxon>Ciliophora</taxon>
        <taxon>Intramacronucleata</taxon>
        <taxon>Oligohymenophorea</taxon>
        <taxon>Peniculida</taxon>
        <taxon>Parameciidae</taxon>
        <taxon>Paramecium</taxon>
    </lineage>
</organism>
<dbReference type="GO" id="GO:0005524">
    <property type="term" value="F:ATP binding"/>
    <property type="evidence" value="ECO:0007669"/>
    <property type="project" value="UniProtKB-KW"/>
</dbReference>
<dbReference type="PANTHER" id="PTHR43671">
    <property type="entry name" value="SERINE/THREONINE-PROTEIN KINASE NEK"/>
    <property type="match status" value="1"/>
</dbReference>
<reference evidence="11" key="1">
    <citation type="submission" date="2021-01" db="EMBL/GenBank/DDBJ databases">
        <authorList>
            <consortium name="Genoscope - CEA"/>
            <person name="William W."/>
        </authorList>
    </citation>
    <scope>NUCLEOTIDE SEQUENCE</scope>
</reference>
<keyword evidence="4" id="KW-0547">Nucleotide-binding</keyword>
<dbReference type="PANTHER" id="PTHR43671:SF98">
    <property type="entry name" value="SERINE_THREONINE-PROTEIN KINASE NEK11"/>
    <property type="match status" value="1"/>
</dbReference>
<dbReference type="InterPro" id="IPR050660">
    <property type="entry name" value="NEK_Ser/Thr_kinase"/>
</dbReference>
<accession>A0A8S1XFH1</accession>
<evidence type="ECO:0000256" key="4">
    <source>
        <dbReference type="ARBA" id="ARBA00022741"/>
    </source>
</evidence>
<dbReference type="AlphaFoldDB" id="A0A8S1XFH1"/>
<dbReference type="OrthoDB" id="305972at2759"/>
<keyword evidence="12" id="KW-1185">Reference proteome</keyword>